<dbReference type="RefSeq" id="WP_204959713.1">
    <property type="nucleotide sequence ID" value="NZ_JAFEUO010000005.1"/>
</dbReference>
<organism evidence="1 2">
    <name type="scientific">Micromonospora humidisoli</name>
    <dbReference type="NCBI Taxonomy" id="2807622"/>
    <lineage>
        <taxon>Bacteria</taxon>
        <taxon>Bacillati</taxon>
        <taxon>Actinomycetota</taxon>
        <taxon>Actinomycetes</taxon>
        <taxon>Micromonosporales</taxon>
        <taxon>Micromonosporaceae</taxon>
        <taxon>Micromonospora</taxon>
    </lineage>
</organism>
<evidence type="ECO:0000313" key="1">
    <source>
        <dbReference type="EMBL" id="MBM7084582.1"/>
    </source>
</evidence>
<comment type="caution">
    <text evidence="1">The sequence shown here is derived from an EMBL/GenBank/DDBJ whole genome shotgun (WGS) entry which is preliminary data.</text>
</comment>
<proteinExistence type="predicted"/>
<name>A0ABS2JDH6_9ACTN</name>
<accession>A0ABS2JDH6</accession>
<sequence length="160" mass="16921">MPPGAPQVFDIPEPERGWFTQILTRAVAATALLFAGNSSAASEYATPRQRGTEEATSQPGLFDLDPAWATSSAATLALPNGISAEGTRHHAPLSRGRVLEVFRGVESHLYRELTDGRVSAYLRDAPTFLQRPPAAPADGGVYSYGTDGTVLVVRVLDGAG</sequence>
<dbReference type="Proteomes" id="UP000809587">
    <property type="component" value="Unassembled WGS sequence"/>
</dbReference>
<gene>
    <name evidence="1" type="ORF">JQN84_18885</name>
</gene>
<protein>
    <submittedName>
        <fullName evidence="1">Uncharacterized protein</fullName>
    </submittedName>
</protein>
<evidence type="ECO:0000313" key="2">
    <source>
        <dbReference type="Proteomes" id="UP000809587"/>
    </source>
</evidence>
<reference evidence="1 2" key="1">
    <citation type="submission" date="2021-02" db="EMBL/GenBank/DDBJ databases">
        <authorList>
            <person name="Lee D.-H."/>
        </authorList>
    </citation>
    <scope>NUCLEOTIDE SEQUENCE [LARGE SCALE GENOMIC DNA]</scope>
    <source>
        <strain evidence="1 2">MMS20-R2-29</strain>
    </source>
</reference>
<dbReference type="EMBL" id="JAFEUO010000005">
    <property type="protein sequence ID" value="MBM7084582.1"/>
    <property type="molecule type" value="Genomic_DNA"/>
</dbReference>
<keyword evidence="2" id="KW-1185">Reference proteome</keyword>